<protein>
    <submittedName>
        <fullName evidence="5">3'(2'),5'-bisphosphate nucleotidase CysQ</fullName>
    </submittedName>
</protein>
<dbReference type="SUPFAM" id="SSF56655">
    <property type="entry name" value="Carbohydrate phosphatase"/>
    <property type="match status" value="1"/>
</dbReference>
<dbReference type="Gene3D" id="3.30.540.10">
    <property type="entry name" value="Fructose-1,6-Bisphosphatase, subunit A, domain 1"/>
    <property type="match status" value="1"/>
</dbReference>
<accession>A0A2M9DCP0</accession>
<accession>A0A1U7DIP2</accession>
<feature type="binding site" evidence="4">
    <location>
        <position position="85"/>
    </location>
    <ligand>
        <name>Mg(2+)</name>
        <dbReference type="ChEBI" id="CHEBI:18420"/>
        <label>1</label>
        <note>catalytic</note>
    </ligand>
</feature>
<dbReference type="PANTHER" id="PTHR20854:SF4">
    <property type="entry name" value="INOSITOL-1-MONOPHOSPHATASE-RELATED"/>
    <property type="match status" value="1"/>
</dbReference>
<feature type="binding site" evidence="4">
    <location>
        <position position="87"/>
    </location>
    <ligand>
        <name>Mg(2+)</name>
        <dbReference type="ChEBI" id="CHEBI:18420"/>
        <label>1</label>
        <note>catalytic</note>
    </ligand>
</feature>
<keyword evidence="3 4" id="KW-0460">Magnesium</keyword>
<dbReference type="Gene3D" id="3.40.190.80">
    <property type="match status" value="1"/>
</dbReference>
<reference evidence="5 6" key="1">
    <citation type="submission" date="2017-01" db="EMBL/GenBank/DDBJ databases">
        <title>Genomic analysis of Xuhuaishuia manganoxidans DY6-4.</title>
        <authorList>
            <person name="Wang X."/>
        </authorList>
    </citation>
    <scope>NUCLEOTIDE SEQUENCE [LARGE SCALE GENOMIC DNA]</scope>
    <source>
        <strain evidence="5 6">DY6-4</strain>
    </source>
</reference>
<dbReference type="PRINTS" id="PR00377">
    <property type="entry name" value="IMPHPHTASES"/>
</dbReference>
<dbReference type="EMBL" id="CP019124">
    <property type="protein sequence ID" value="APX89753.1"/>
    <property type="molecule type" value="Genomic_DNA"/>
</dbReference>
<comment type="similarity">
    <text evidence="1">Belongs to the inositol monophosphatase superfamily.</text>
</comment>
<comment type="cofactor">
    <cofactor evidence="4">
        <name>Mg(2+)</name>
        <dbReference type="ChEBI" id="CHEBI:18420"/>
    </cofactor>
</comment>
<sequence length="261" mass="28292">MPESELSLLSEAAREAGRIAMGFWRRQPKVWDKELGLGPVTEADLAVDRMLHERLLGARPDHGWLSEETPDTDSRLGTRRTFIVDPIDGTRAFVEGNPTFAHSLALAEDGQVVAGVVYLPEPDLLYAATRGGGATLNGRPLKLGTAKAGAEGARILAARPVFDGHHWTGGALPAERHFRASLAYRMCLVAEGRFDAMITLRDSWEWDIAAGTLIVEEAGGTVSDRHGAPLSFNHPVPRRPGVLAAGADLQRDLLSRLRVPQ</sequence>
<dbReference type="STRING" id="1267768.BV394_08510"/>
<organism evidence="5 6">
    <name type="scientific">Brevirhabdus pacifica</name>
    <dbReference type="NCBI Taxonomy" id="1267768"/>
    <lineage>
        <taxon>Bacteria</taxon>
        <taxon>Pseudomonadati</taxon>
        <taxon>Pseudomonadota</taxon>
        <taxon>Alphaproteobacteria</taxon>
        <taxon>Rhodobacterales</taxon>
        <taxon>Paracoccaceae</taxon>
        <taxon>Brevirhabdus</taxon>
    </lineage>
</organism>
<evidence type="ECO:0000256" key="2">
    <source>
        <dbReference type="ARBA" id="ARBA00022723"/>
    </source>
</evidence>
<dbReference type="InterPro" id="IPR020550">
    <property type="entry name" value="Inositol_monophosphatase_CS"/>
</dbReference>
<dbReference type="GO" id="GO:0046854">
    <property type="term" value="P:phosphatidylinositol phosphate biosynthetic process"/>
    <property type="evidence" value="ECO:0007669"/>
    <property type="project" value="InterPro"/>
</dbReference>
<dbReference type="PROSITE" id="PS00630">
    <property type="entry name" value="IMP_2"/>
    <property type="match status" value="1"/>
</dbReference>
<evidence type="ECO:0000313" key="6">
    <source>
        <dbReference type="Proteomes" id="UP000187266"/>
    </source>
</evidence>
<dbReference type="GO" id="GO:0006020">
    <property type="term" value="P:inositol metabolic process"/>
    <property type="evidence" value="ECO:0007669"/>
    <property type="project" value="TreeGrafter"/>
</dbReference>
<dbReference type="GO" id="GO:0007165">
    <property type="term" value="P:signal transduction"/>
    <property type="evidence" value="ECO:0007669"/>
    <property type="project" value="TreeGrafter"/>
</dbReference>
<name>A0A1U7DIP2_9RHOB</name>
<dbReference type="InterPro" id="IPR000760">
    <property type="entry name" value="Inositol_monophosphatase-like"/>
</dbReference>
<dbReference type="AlphaFoldDB" id="A0A1U7DIP2"/>
<dbReference type="GO" id="GO:0008934">
    <property type="term" value="F:inositol monophosphate 1-phosphatase activity"/>
    <property type="evidence" value="ECO:0007669"/>
    <property type="project" value="TreeGrafter"/>
</dbReference>
<dbReference type="PANTHER" id="PTHR20854">
    <property type="entry name" value="INOSITOL MONOPHOSPHATASE"/>
    <property type="match status" value="1"/>
</dbReference>
<evidence type="ECO:0000256" key="4">
    <source>
        <dbReference type="PIRSR" id="PIRSR600760-2"/>
    </source>
</evidence>
<dbReference type="OrthoDB" id="9785695at2"/>
<dbReference type="CDD" id="cd01638">
    <property type="entry name" value="CysQ"/>
    <property type="match status" value="1"/>
</dbReference>
<feature type="binding site" evidence="4">
    <location>
        <position position="88"/>
    </location>
    <ligand>
        <name>Mg(2+)</name>
        <dbReference type="ChEBI" id="CHEBI:18420"/>
        <label>1</label>
        <note>catalytic</note>
    </ligand>
</feature>
<gene>
    <name evidence="5" type="ORF">BV394_08510</name>
</gene>
<dbReference type="RefSeq" id="WP_076979775.1">
    <property type="nucleotide sequence ID" value="NZ_CP019124.1"/>
</dbReference>
<keyword evidence="6" id="KW-1185">Reference proteome</keyword>
<feature type="binding site" evidence="4">
    <location>
        <position position="67"/>
    </location>
    <ligand>
        <name>Mg(2+)</name>
        <dbReference type="ChEBI" id="CHEBI:18420"/>
        <label>1</label>
        <note>catalytic</note>
    </ligand>
</feature>
<dbReference type="Pfam" id="PF00459">
    <property type="entry name" value="Inositol_P"/>
    <property type="match status" value="1"/>
</dbReference>
<dbReference type="GO" id="GO:0046872">
    <property type="term" value="F:metal ion binding"/>
    <property type="evidence" value="ECO:0007669"/>
    <property type="project" value="UniProtKB-KW"/>
</dbReference>
<evidence type="ECO:0000256" key="1">
    <source>
        <dbReference type="ARBA" id="ARBA00009759"/>
    </source>
</evidence>
<dbReference type="Proteomes" id="UP000187266">
    <property type="component" value="Chromosome"/>
</dbReference>
<evidence type="ECO:0000256" key="3">
    <source>
        <dbReference type="ARBA" id="ARBA00022842"/>
    </source>
</evidence>
<keyword evidence="2 4" id="KW-0479">Metal-binding</keyword>
<feature type="binding site" evidence="4">
    <location>
        <position position="207"/>
    </location>
    <ligand>
        <name>Mg(2+)</name>
        <dbReference type="ChEBI" id="CHEBI:18420"/>
        <label>1</label>
        <note>catalytic</note>
    </ligand>
</feature>
<proteinExistence type="inferred from homology"/>
<evidence type="ECO:0000313" key="5">
    <source>
        <dbReference type="EMBL" id="APX89753.1"/>
    </source>
</evidence>